<dbReference type="AlphaFoldDB" id="H6NBC7"/>
<gene>
    <name evidence="1" type="ORF">PM3016_6237</name>
</gene>
<protein>
    <submittedName>
        <fullName evidence="1">Uncharacterized protein</fullName>
    </submittedName>
</protein>
<evidence type="ECO:0000313" key="2">
    <source>
        <dbReference type="Proteomes" id="UP000007523"/>
    </source>
</evidence>
<dbReference type="Proteomes" id="UP000007523">
    <property type="component" value="Chromosome"/>
</dbReference>
<organism evidence="1 2">
    <name type="scientific">Paenibacillus mucilaginosus 3016</name>
    <dbReference type="NCBI Taxonomy" id="1116391"/>
    <lineage>
        <taxon>Bacteria</taxon>
        <taxon>Bacillati</taxon>
        <taxon>Bacillota</taxon>
        <taxon>Bacilli</taxon>
        <taxon>Bacillales</taxon>
        <taxon>Paenibacillaceae</taxon>
        <taxon>Paenibacillus</taxon>
    </lineage>
</organism>
<dbReference type="HOGENOM" id="CLU_2790010_0_0_9"/>
<accession>H6NBC7</accession>
<keyword evidence="2" id="KW-1185">Reference proteome</keyword>
<proteinExistence type="predicted"/>
<reference evidence="1 2" key="1">
    <citation type="journal article" date="2012" name="J. Bacteriol.">
        <title>Complete Genome Sequence of Paenibacillus mucilaginosus 3016, a Bacterium Functional as Microbial Fertilizer.</title>
        <authorList>
            <person name="Ma M."/>
            <person name="Wang Z."/>
            <person name="Li L."/>
            <person name="Jiang X."/>
            <person name="Guan D."/>
            <person name="Cao F."/>
            <person name="Chen H."/>
            <person name="Wang X."/>
            <person name="Shen D."/>
            <person name="Du B."/>
            <person name="Li J."/>
        </authorList>
    </citation>
    <scope>NUCLEOTIDE SEQUENCE [LARGE SCALE GENOMIC DNA]</scope>
    <source>
        <strain evidence="1 2">3016</strain>
    </source>
</reference>
<dbReference type="EMBL" id="CP003235">
    <property type="protein sequence ID" value="AFC32873.1"/>
    <property type="molecule type" value="Genomic_DNA"/>
</dbReference>
<evidence type="ECO:0000313" key="1">
    <source>
        <dbReference type="EMBL" id="AFC32873.1"/>
    </source>
</evidence>
<dbReference type="KEGG" id="pmq:PM3016_6237"/>
<name>H6NBC7_9BACL</name>
<sequence>MILRMLKFDNEPIAHIAPQDTLICFINLVSWNHFNCRGNAMLGSKIKHLLCFPNSYNKGTGNTATSHD</sequence>